<organism evidence="1 2">
    <name type="scientific">Brevibacterium ammoniilyticum</name>
    <dbReference type="NCBI Taxonomy" id="1046555"/>
    <lineage>
        <taxon>Bacteria</taxon>
        <taxon>Bacillati</taxon>
        <taxon>Actinomycetota</taxon>
        <taxon>Actinomycetes</taxon>
        <taxon>Micrococcales</taxon>
        <taxon>Brevibacteriaceae</taxon>
        <taxon>Brevibacterium</taxon>
    </lineage>
</organism>
<gene>
    <name evidence="1" type="ORF">KACC15558_31970</name>
</gene>
<sequence>MKLGTAAGRSVRVRVITRFRVRGNRMVDAHTGETSFRVRDDGRVVDANSGETRFRVRDDGRVVDVNTGETVYRLRG</sequence>
<evidence type="ECO:0000313" key="1">
    <source>
        <dbReference type="EMBL" id="GAA5342156.1"/>
    </source>
</evidence>
<keyword evidence="2" id="KW-1185">Reference proteome</keyword>
<dbReference type="EMBL" id="BAABNP010000019">
    <property type="protein sequence ID" value="GAA5342156.1"/>
    <property type="molecule type" value="Genomic_DNA"/>
</dbReference>
<name>A0ABP9UB62_9MICO</name>
<evidence type="ECO:0000313" key="2">
    <source>
        <dbReference type="Proteomes" id="UP001498935"/>
    </source>
</evidence>
<accession>A0ABP9UB62</accession>
<dbReference type="Proteomes" id="UP001498935">
    <property type="component" value="Unassembled WGS sequence"/>
</dbReference>
<reference evidence="1 2" key="1">
    <citation type="submission" date="2024-02" db="EMBL/GenBank/DDBJ databases">
        <title>Characterization of antibiotic resistant novel bacterial strains and their environmental applications.</title>
        <authorList>
            <person name="Manzoor S."/>
            <person name="Abbas S."/>
            <person name="Arshad M."/>
            <person name="Li W.J."/>
            <person name="Ahmed I."/>
        </authorList>
    </citation>
    <scope>NUCLEOTIDE SEQUENCE [LARGE SCALE GENOMIC DNA]</scope>
    <source>
        <strain evidence="1 2">KACC 15558</strain>
    </source>
</reference>
<protein>
    <submittedName>
        <fullName evidence="1">Uncharacterized protein</fullName>
    </submittedName>
</protein>
<comment type="caution">
    <text evidence="1">The sequence shown here is derived from an EMBL/GenBank/DDBJ whole genome shotgun (WGS) entry which is preliminary data.</text>
</comment>
<proteinExistence type="predicted"/>